<accession>A0ABS9X4J1</accession>
<name>A0ABS9X4J1_9GAMM</name>
<dbReference type="InterPro" id="IPR028994">
    <property type="entry name" value="Integrin_alpha_N"/>
</dbReference>
<dbReference type="SUPFAM" id="SSF69318">
    <property type="entry name" value="Integrin alpha N-terminal domain"/>
    <property type="match status" value="1"/>
</dbReference>
<keyword evidence="3" id="KW-1185">Reference proteome</keyword>
<dbReference type="Proteomes" id="UP001139646">
    <property type="component" value="Unassembled WGS sequence"/>
</dbReference>
<sequence>MLLSDHGFSIKLYWNNNRIYGKCIDLIVGDTHGIAIGDFNKDGVTDVLVSRGGGSGDNARNAKLFHINIKEK</sequence>
<evidence type="ECO:0000256" key="1">
    <source>
        <dbReference type="ARBA" id="ARBA00022729"/>
    </source>
</evidence>
<dbReference type="EMBL" id="JAKKSL010000004">
    <property type="protein sequence ID" value="MCI2285163.1"/>
    <property type="molecule type" value="Genomic_DNA"/>
</dbReference>
<dbReference type="Pfam" id="PF01839">
    <property type="entry name" value="FG-GAP"/>
    <property type="match status" value="1"/>
</dbReference>
<reference evidence="2" key="1">
    <citation type="submission" date="2022-01" db="EMBL/GenBank/DDBJ databases">
        <title>Colwellia maritima, isolated from seawater.</title>
        <authorList>
            <person name="Kristyanto S."/>
            <person name="Jung J."/>
            <person name="Jeon C.O."/>
        </authorList>
    </citation>
    <scope>NUCLEOTIDE SEQUENCE</scope>
    <source>
        <strain evidence="2">MSW7</strain>
    </source>
</reference>
<organism evidence="2 3">
    <name type="scientific">Colwellia maritima</name>
    <dbReference type="NCBI Taxonomy" id="2912588"/>
    <lineage>
        <taxon>Bacteria</taxon>
        <taxon>Pseudomonadati</taxon>
        <taxon>Pseudomonadota</taxon>
        <taxon>Gammaproteobacteria</taxon>
        <taxon>Alteromonadales</taxon>
        <taxon>Colwelliaceae</taxon>
        <taxon>Colwellia</taxon>
    </lineage>
</organism>
<dbReference type="InterPro" id="IPR013517">
    <property type="entry name" value="FG-GAP"/>
</dbReference>
<keyword evidence="1" id="KW-0732">Signal</keyword>
<evidence type="ECO:0008006" key="4">
    <source>
        <dbReference type="Google" id="ProtNLM"/>
    </source>
</evidence>
<proteinExistence type="predicted"/>
<gene>
    <name evidence="2" type="ORF">L3081_19435</name>
</gene>
<dbReference type="RefSeq" id="WP_242288219.1">
    <property type="nucleotide sequence ID" value="NZ_JAKKSL010000004.1"/>
</dbReference>
<evidence type="ECO:0000313" key="3">
    <source>
        <dbReference type="Proteomes" id="UP001139646"/>
    </source>
</evidence>
<comment type="caution">
    <text evidence="2">The sequence shown here is derived from an EMBL/GenBank/DDBJ whole genome shotgun (WGS) entry which is preliminary data.</text>
</comment>
<protein>
    <recommendedName>
        <fullName evidence="4">VCBS repeat-containing protein</fullName>
    </recommendedName>
</protein>
<evidence type="ECO:0000313" key="2">
    <source>
        <dbReference type="EMBL" id="MCI2285163.1"/>
    </source>
</evidence>